<feature type="binding site" evidence="6">
    <location>
        <position position="166"/>
    </location>
    <ligand>
        <name>substrate</name>
    </ligand>
</feature>
<evidence type="ECO:0000256" key="4">
    <source>
        <dbReference type="ARBA" id="ARBA00023315"/>
    </source>
</evidence>
<dbReference type="EMBL" id="CP071446">
    <property type="protein sequence ID" value="QTA38874.1"/>
    <property type="molecule type" value="Genomic_DNA"/>
</dbReference>
<feature type="binding site" evidence="6">
    <location>
        <position position="114"/>
    </location>
    <ligand>
        <name>Fe cation</name>
        <dbReference type="ChEBI" id="CHEBI:24875"/>
    </ligand>
</feature>
<keyword evidence="6" id="KW-0963">Cytoplasm</keyword>
<dbReference type="Proteomes" id="UP000671862">
    <property type="component" value="Chromosome"/>
</dbReference>
<accession>A0ABX7S8E5</accession>
<feature type="domain" description="Gcp-like" evidence="7">
    <location>
        <begin position="22"/>
        <end position="305"/>
    </location>
</feature>
<dbReference type="InterPro" id="IPR017861">
    <property type="entry name" value="KAE1/TsaD"/>
</dbReference>
<dbReference type="CDD" id="cd24133">
    <property type="entry name" value="ASKHA_NBD_TsaD_bac"/>
    <property type="match status" value="1"/>
</dbReference>
<keyword evidence="2 6" id="KW-0819">tRNA processing</keyword>
<dbReference type="NCBIfam" id="TIGR03723">
    <property type="entry name" value="T6A_TsaD_YgjD"/>
    <property type="match status" value="1"/>
</dbReference>
<dbReference type="EC" id="2.3.1.234" evidence="6"/>
<organism evidence="8 9">
    <name type="scientific">Thermosipho ferrireducens</name>
    <dbReference type="NCBI Taxonomy" id="2571116"/>
    <lineage>
        <taxon>Bacteria</taxon>
        <taxon>Thermotogati</taxon>
        <taxon>Thermotogota</taxon>
        <taxon>Thermotogae</taxon>
        <taxon>Thermotogales</taxon>
        <taxon>Fervidobacteriaceae</taxon>
        <taxon>Thermosipho</taxon>
    </lineage>
</organism>
<feature type="binding site" evidence="6">
    <location>
        <position position="179"/>
    </location>
    <ligand>
        <name>substrate</name>
    </ligand>
</feature>
<feature type="binding site" evidence="6">
    <location>
        <begin position="133"/>
        <end position="137"/>
    </location>
    <ligand>
        <name>substrate</name>
    </ligand>
</feature>
<protein>
    <recommendedName>
        <fullName evidence="6">tRNA N6-adenosine threonylcarbamoyltransferase</fullName>
        <ecNumber evidence="6">2.3.1.234</ecNumber>
    </recommendedName>
    <alternativeName>
        <fullName evidence="6">N6-L-threonylcarbamoyladenine synthase</fullName>
        <shortName evidence="6">t(6)A synthase</shortName>
    </alternativeName>
    <alternativeName>
        <fullName evidence="6">t(6)A37 threonylcarbamoyladenosine biosynthesis protein TsaD</fullName>
    </alternativeName>
    <alternativeName>
        <fullName evidence="6">tRNA threonylcarbamoyladenosine biosynthesis protein TsaD</fullName>
    </alternativeName>
</protein>
<dbReference type="NCBIfam" id="TIGR00329">
    <property type="entry name" value="gcp_kae1"/>
    <property type="match status" value="1"/>
</dbReference>
<evidence type="ECO:0000256" key="5">
    <source>
        <dbReference type="ARBA" id="ARBA00048117"/>
    </source>
</evidence>
<evidence type="ECO:0000313" key="8">
    <source>
        <dbReference type="EMBL" id="QTA38874.1"/>
    </source>
</evidence>
<dbReference type="RefSeq" id="WP_207567591.1">
    <property type="nucleotide sequence ID" value="NZ_CP071446.1"/>
</dbReference>
<feature type="binding site" evidence="6">
    <location>
        <position position="110"/>
    </location>
    <ligand>
        <name>Fe cation</name>
        <dbReference type="ChEBI" id="CHEBI:24875"/>
    </ligand>
</feature>
<dbReference type="InterPro" id="IPR022450">
    <property type="entry name" value="TsaD"/>
</dbReference>
<reference evidence="8 9" key="1">
    <citation type="submission" date="2021-03" db="EMBL/GenBank/DDBJ databases">
        <title>Thermosipho ferrireducens sp.nov., an anaerobic thermophilic iron-reducing bacterium isolated from a deep-sea hydrothermal sulfide deposits.</title>
        <authorList>
            <person name="Zeng X."/>
            <person name="Chen Y."/>
            <person name="Shao Z."/>
        </authorList>
    </citation>
    <scope>NUCLEOTIDE SEQUENCE [LARGE SCALE GENOMIC DNA]</scope>
    <source>
        <strain evidence="8 9">JL129W03</strain>
    </source>
</reference>
<evidence type="ECO:0000256" key="1">
    <source>
        <dbReference type="ARBA" id="ARBA00022679"/>
    </source>
</evidence>
<comment type="cofactor">
    <cofactor evidence="6">
        <name>Fe(2+)</name>
        <dbReference type="ChEBI" id="CHEBI:29033"/>
    </cofactor>
    <text evidence="6">Binds 1 Fe(2+) ion per subunit.</text>
</comment>
<dbReference type="Pfam" id="PF00814">
    <property type="entry name" value="TsaD"/>
    <property type="match status" value="1"/>
</dbReference>
<dbReference type="PANTHER" id="PTHR11735:SF6">
    <property type="entry name" value="TRNA N6-ADENOSINE THREONYLCARBAMOYLTRANSFERASE, MITOCHONDRIAL"/>
    <property type="match status" value="1"/>
</dbReference>
<keyword evidence="4 6" id="KW-0012">Acyltransferase</keyword>
<keyword evidence="9" id="KW-1185">Reference proteome</keyword>
<feature type="binding site" evidence="6">
    <location>
        <position position="271"/>
    </location>
    <ligand>
        <name>substrate</name>
    </ligand>
</feature>
<evidence type="ECO:0000259" key="7">
    <source>
        <dbReference type="Pfam" id="PF00814"/>
    </source>
</evidence>
<evidence type="ECO:0000256" key="2">
    <source>
        <dbReference type="ARBA" id="ARBA00022694"/>
    </source>
</evidence>
<dbReference type="PRINTS" id="PR00789">
    <property type="entry name" value="OSIALOPTASE"/>
</dbReference>
<keyword evidence="1 6" id="KW-0808">Transferase</keyword>
<dbReference type="InterPro" id="IPR000905">
    <property type="entry name" value="Gcp-like_dom"/>
</dbReference>
<comment type="subcellular location">
    <subcellularLocation>
        <location evidence="6">Cytoplasm</location>
    </subcellularLocation>
</comment>
<feature type="binding site" evidence="6">
    <location>
        <position position="299"/>
    </location>
    <ligand>
        <name>Fe cation</name>
        <dbReference type="ChEBI" id="CHEBI:24875"/>
    </ligand>
</feature>
<dbReference type="GO" id="GO:0061711">
    <property type="term" value="F:tRNA N(6)-L-threonylcarbamoyladenine synthase activity"/>
    <property type="evidence" value="ECO:0007669"/>
    <property type="project" value="UniProtKB-EC"/>
</dbReference>
<dbReference type="PANTHER" id="PTHR11735">
    <property type="entry name" value="TRNA N6-ADENOSINE THREONYLCARBAMOYLTRANSFERASE"/>
    <property type="match status" value="1"/>
</dbReference>
<gene>
    <name evidence="6 8" type="primary">tsaD</name>
    <name evidence="8" type="ORF">JYK00_01805</name>
</gene>
<keyword evidence="3 6" id="KW-0479">Metal-binding</keyword>
<dbReference type="HAMAP" id="MF_01445">
    <property type="entry name" value="TsaD"/>
    <property type="match status" value="1"/>
</dbReference>
<dbReference type="SUPFAM" id="SSF53067">
    <property type="entry name" value="Actin-like ATPase domain"/>
    <property type="match status" value="2"/>
</dbReference>
<evidence type="ECO:0000313" key="9">
    <source>
        <dbReference type="Proteomes" id="UP000671862"/>
    </source>
</evidence>
<feature type="binding site" evidence="6">
    <location>
        <position position="183"/>
    </location>
    <ligand>
        <name>substrate</name>
    </ligand>
</feature>
<comment type="similarity">
    <text evidence="6">Belongs to the KAE1 / TsaD family.</text>
</comment>
<evidence type="ECO:0000256" key="3">
    <source>
        <dbReference type="ARBA" id="ARBA00022723"/>
    </source>
</evidence>
<comment type="catalytic activity">
    <reaction evidence="5 6">
        <text>L-threonylcarbamoyladenylate + adenosine(37) in tRNA = N(6)-L-threonylcarbamoyladenosine(37) in tRNA + AMP + H(+)</text>
        <dbReference type="Rhea" id="RHEA:37059"/>
        <dbReference type="Rhea" id="RHEA-COMP:10162"/>
        <dbReference type="Rhea" id="RHEA-COMP:10163"/>
        <dbReference type="ChEBI" id="CHEBI:15378"/>
        <dbReference type="ChEBI" id="CHEBI:73682"/>
        <dbReference type="ChEBI" id="CHEBI:74411"/>
        <dbReference type="ChEBI" id="CHEBI:74418"/>
        <dbReference type="ChEBI" id="CHEBI:456215"/>
        <dbReference type="EC" id="2.3.1.234"/>
    </reaction>
</comment>
<dbReference type="PROSITE" id="PS01016">
    <property type="entry name" value="GLYCOPROTEASE"/>
    <property type="match status" value="1"/>
</dbReference>
<proteinExistence type="inferred from homology"/>
<evidence type="ECO:0000256" key="6">
    <source>
        <dbReference type="HAMAP-Rule" id="MF_01445"/>
    </source>
</evidence>
<dbReference type="InterPro" id="IPR017860">
    <property type="entry name" value="Peptidase_M22_CS"/>
</dbReference>
<comment type="function">
    <text evidence="6">Required for the formation of a threonylcarbamoyl group on adenosine at position 37 (t(6)A37) in tRNAs that read codons beginning with adenine. Is involved in the transfer of the threonylcarbamoyl moiety of threonylcarbamoyl-AMP (TC-AMP) to the N6 group of A37, together with TsaE and TsaB. TsaD likely plays a direct catalytic role in this reaction.</text>
</comment>
<dbReference type="Gene3D" id="3.30.420.40">
    <property type="match status" value="2"/>
</dbReference>
<dbReference type="InterPro" id="IPR043129">
    <property type="entry name" value="ATPase_NBD"/>
</dbReference>
<name>A0ABX7S8E5_9BACT</name>
<sequence>MLVLGIETSCDETSVAVLKDGKILSNVVASQIEIHKKFGGVVPEIAARHHLTNLPIVFKEALSKANIKLNELNGIAVTYGPGLIGALLVGLSFAKGLSLSLNIPFVGVNHIIGHIFANYIVYPDLKPPFIVLMVSGGHTEILKVSDYENIEVLGKTVDDAAGEAFDKVARILGLGYPGGPEIEKAALTGKKDRFKFPRPLLNSNDYNFSFSGLKTSVLYKTKEFQNESIPVEDIAASFQEAVVEILLKKTFKAARNSGIRTIVLAGGVAANKRLREEANKLANAYNYNILIPPLQYCTDNAAMIAMAGYYKLSKKQFDDISLEAVPNLTI</sequence>
<keyword evidence="6" id="KW-0408">Iron</keyword>